<gene>
    <name evidence="10" type="ORF">EVA_10043</name>
</gene>
<dbReference type="Gene3D" id="3.40.50.300">
    <property type="entry name" value="P-loop containing nucleotide triphosphate hydrolases"/>
    <property type="match status" value="1"/>
</dbReference>
<evidence type="ECO:0000256" key="3">
    <source>
        <dbReference type="ARBA" id="ARBA00012665"/>
    </source>
</evidence>
<evidence type="ECO:0000256" key="2">
    <source>
        <dbReference type="ARBA" id="ARBA00005842"/>
    </source>
</evidence>
<comment type="cofactor">
    <cofactor evidence="1">
        <name>Mg(2+)</name>
        <dbReference type="ChEBI" id="CHEBI:18420"/>
    </cofactor>
</comment>
<comment type="catalytic activity">
    <reaction evidence="9">
        <text>adenosine(37) in tRNA + dimethylallyl diphosphate = N(6)-dimethylallyladenosine(37) in tRNA + diphosphate</text>
        <dbReference type="Rhea" id="RHEA:26482"/>
        <dbReference type="Rhea" id="RHEA-COMP:10162"/>
        <dbReference type="Rhea" id="RHEA-COMP:10375"/>
        <dbReference type="ChEBI" id="CHEBI:33019"/>
        <dbReference type="ChEBI" id="CHEBI:57623"/>
        <dbReference type="ChEBI" id="CHEBI:74411"/>
        <dbReference type="ChEBI" id="CHEBI:74415"/>
        <dbReference type="EC" id="2.5.1.75"/>
    </reaction>
</comment>
<dbReference type="EC" id="2.5.1.75" evidence="3"/>
<dbReference type="NCBIfam" id="TIGR00174">
    <property type="entry name" value="miaA"/>
    <property type="match status" value="1"/>
</dbReference>
<dbReference type="InterPro" id="IPR027417">
    <property type="entry name" value="P-loop_NTPase"/>
</dbReference>
<sequence length="314" mass="34516">MMTSLIKPLALVILGPTASGKSALSLALAKRFPVEIISMDSALVYRGMDIGTAKPTVEERAVCPHHLIDIREIGESYSAADFLEDTVQLVADIRARGRYPLIVGGTMLYAKALREGINDMPSTSPEVRAEVAKEADTLGWPAMHAKLAKVDPQTAARLSPNDSQRIGRALEVFKMTGQPISAFHAQATKTPPFETLTVGLLPKDRKALHQRIEARFDLMLADGFLDEMRALMKRDDFDPESPAMRAVGYRQAIDYLEGRTDWAGFHLAGVAATRQLAKRQMTWMRSMPDVTLLDPLEPGTFDAMVDLMQLVAAP</sequence>
<organism evidence="10">
    <name type="scientific">gut metagenome</name>
    <dbReference type="NCBI Taxonomy" id="749906"/>
    <lineage>
        <taxon>unclassified sequences</taxon>
        <taxon>metagenomes</taxon>
        <taxon>organismal metagenomes</taxon>
    </lineage>
</organism>
<dbReference type="Gene3D" id="1.10.20.140">
    <property type="match status" value="1"/>
</dbReference>
<comment type="similarity">
    <text evidence="2">Belongs to the IPP transferase family.</text>
</comment>
<protein>
    <recommendedName>
        <fullName evidence="3">tRNA dimethylallyltransferase</fullName>
        <ecNumber evidence="3">2.5.1.75</ecNumber>
    </recommendedName>
</protein>
<keyword evidence="4 10" id="KW-0808">Transferase</keyword>
<evidence type="ECO:0000256" key="4">
    <source>
        <dbReference type="ARBA" id="ARBA00022679"/>
    </source>
</evidence>
<evidence type="ECO:0000256" key="5">
    <source>
        <dbReference type="ARBA" id="ARBA00022694"/>
    </source>
</evidence>
<accession>J9CNZ9</accession>
<dbReference type="AlphaFoldDB" id="J9CNZ9"/>
<dbReference type="InterPro" id="IPR039657">
    <property type="entry name" value="Dimethylallyltransferase"/>
</dbReference>
<evidence type="ECO:0000256" key="7">
    <source>
        <dbReference type="ARBA" id="ARBA00022840"/>
    </source>
</evidence>
<dbReference type="EMBL" id="AMCI01002789">
    <property type="protein sequence ID" value="EJX01851.1"/>
    <property type="molecule type" value="Genomic_DNA"/>
</dbReference>
<evidence type="ECO:0000256" key="1">
    <source>
        <dbReference type="ARBA" id="ARBA00001946"/>
    </source>
</evidence>
<dbReference type="FunFam" id="1.10.20.140:FF:000001">
    <property type="entry name" value="tRNA dimethylallyltransferase"/>
    <property type="match status" value="1"/>
</dbReference>
<dbReference type="InterPro" id="IPR018022">
    <property type="entry name" value="IPT"/>
</dbReference>
<dbReference type="HAMAP" id="MF_00185">
    <property type="entry name" value="IPP_trans"/>
    <property type="match status" value="1"/>
</dbReference>
<reference evidence="10" key="1">
    <citation type="journal article" date="2012" name="PLoS ONE">
        <title>Gene sets for utilization of primary and secondary nutrition supplies in the distal gut of endangered iberian lynx.</title>
        <authorList>
            <person name="Alcaide M."/>
            <person name="Messina E."/>
            <person name="Richter M."/>
            <person name="Bargiela R."/>
            <person name="Peplies J."/>
            <person name="Huws S.A."/>
            <person name="Newbold C.J."/>
            <person name="Golyshin P.N."/>
            <person name="Simon M.A."/>
            <person name="Lopez G."/>
            <person name="Yakimov M.M."/>
            <person name="Ferrer M."/>
        </authorList>
    </citation>
    <scope>NUCLEOTIDE SEQUENCE</scope>
</reference>
<dbReference type="SUPFAM" id="SSF52540">
    <property type="entry name" value="P-loop containing nucleoside triphosphate hydrolases"/>
    <property type="match status" value="1"/>
</dbReference>
<comment type="caution">
    <text evidence="10">The sequence shown here is derived from an EMBL/GenBank/DDBJ whole genome shotgun (WGS) entry which is preliminary data.</text>
</comment>
<name>J9CNZ9_9ZZZZ</name>
<evidence type="ECO:0000256" key="6">
    <source>
        <dbReference type="ARBA" id="ARBA00022741"/>
    </source>
</evidence>
<dbReference type="GO" id="GO:0052381">
    <property type="term" value="F:tRNA dimethylallyltransferase activity"/>
    <property type="evidence" value="ECO:0007669"/>
    <property type="project" value="UniProtKB-EC"/>
</dbReference>
<proteinExistence type="inferred from homology"/>
<keyword evidence="6" id="KW-0547">Nucleotide-binding</keyword>
<dbReference type="GO" id="GO:0005524">
    <property type="term" value="F:ATP binding"/>
    <property type="evidence" value="ECO:0007669"/>
    <property type="project" value="UniProtKB-KW"/>
</dbReference>
<keyword evidence="8" id="KW-0460">Magnesium</keyword>
<evidence type="ECO:0000313" key="10">
    <source>
        <dbReference type="EMBL" id="EJX01851.1"/>
    </source>
</evidence>
<evidence type="ECO:0000256" key="9">
    <source>
        <dbReference type="ARBA" id="ARBA00049563"/>
    </source>
</evidence>
<keyword evidence="7" id="KW-0067">ATP-binding</keyword>
<dbReference type="GO" id="GO:0006400">
    <property type="term" value="P:tRNA modification"/>
    <property type="evidence" value="ECO:0007669"/>
    <property type="project" value="TreeGrafter"/>
</dbReference>
<dbReference type="PANTHER" id="PTHR11088">
    <property type="entry name" value="TRNA DIMETHYLALLYLTRANSFERASE"/>
    <property type="match status" value="1"/>
</dbReference>
<dbReference type="Pfam" id="PF01715">
    <property type="entry name" value="IPPT"/>
    <property type="match status" value="1"/>
</dbReference>
<evidence type="ECO:0000256" key="8">
    <source>
        <dbReference type="ARBA" id="ARBA00022842"/>
    </source>
</evidence>
<keyword evidence="5" id="KW-0819">tRNA processing</keyword>
<dbReference type="PANTHER" id="PTHR11088:SF60">
    <property type="entry name" value="TRNA DIMETHYLALLYLTRANSFERASE"/>
    <property type="match status" value="1"/>
</dbReference>